<sequence length="86" mass="9311">MNTEKLSLLGCSSLAVILLSSNAAIAGEINLQPTNNLDSTIAQSTQKQLTIENNDRKSEIIRSIVGCNCPSCQSRVERMTNSPNIF</sequence>
<dbReference type="Proteomes" id="UP001576774">
    <property type="component" value="Unassembled WGS sequence"/>
</dbReference>
<feature type="signal peptide" evidence="1">
    <location>
        <begin position="1"/>
        <end position="26"/>
    </location>
</feature>
<comment type="caution">
    <text evidence="2">The sequence shown here is derived from an EMBL/GenBank/DDBJ whole genome shotgun (WGS) entry which is preliminary data.</text>
</comment>
<name>A0ABV4X4E9_9CYAN</name>
<reference evidence="2 3" key="1">
    <citation type="submission" date="2024-09" db="EMBL/GenBank/DDBJ databases">
        <title>Floridaenema gen nov. (Aerosakkonemataceae, Aerosakkonematales ord. nov., Cyanobacteria) from benthic tropical and subtropical fresh waters, with the description of four new species.</title>
        <authorList>
            <person name="Moretto J.A."/>
            <person name="Berthold D.E."/>
            <person name="Lefler F.W."/>
            <person name="Huang I.-S."/>
            <person name="Laughinghouse H. IV."/>
        </authorList>
    </citation>
    <scope>NUCLEOTIDE SEQUENCE [LARGE SCALE GENOMIC DNA]</scope>
    <source>
        <strain evidence="2 3">BLCC-F46</strain>
    </source>
</reference>
<evidence type="ECO:0000313" key="3">
    <source>
        <dbReference type="Proteomes" id="UP001576774"/>
    </source>
</evidence>
<feature type="chain" id="PRO_5046948137" evidence="1">
    <location>
        <begin position="27"/>
        <end position="86"/>
    </location>
</feature>
<organism evidence="2 3">
    <name type="scientific">Floridaenema aerugineum BLCC-F46</name>
    <dbReference type="NCBI Taxonomy" id="3153654"/>
    <lineage>
        <taxon>Bacteria</taxon>
        <taxon>Bacillati</taxon>
        <taxon>Cyanobacteriota</taxon>
        <taxon>Cyanophyceae</taxon>
        <taxon>Oscillatoriophycideae</taxon>
        <taxon>Aerosakkonematales</taxon>
        <taxon>Aerosakkonemataceae</taxon>
        <taxon>Floridanema</taxon>
        <taxon>Floridanema aerugineum</taxon>
    </lineage>
</organism>
<keyword evidence="1" id="KW-0732">Signal</keyword>
<accession>A0ABV4X4E9</accession>
<dbReference type="EMBL" id="JBHFNQ010000090">
    <property type="protein sequence ID" value="MFB2877431.1"/>
    <property type="molecule type" value="Genomic_DNA"/>
</dbReference>
<evidence type="ECO:0000313" key="2">
    <source>
        <dbReference type="EMBL" id="MFB2877431.1"/>
    </source>
</evidence>
<proteinExistence type="predicted"/>
<evidence type="ECO:0000256" key="1">
    <source>
        <dbReference type="SAM" id="SignalP"/>
    </source>
</evidence>
<gene>
    <name evidence="2" type="ORF">ACE1CC_11150</name>
</gene>
<keyword evidence="3" id="KW-1185">Reference proteome</keyword>
<dbReference type="RefSeq" id="WP_413270531.1">
    <property type="nucleotide sequence ID" value="NZ_JBHFNQ010000090.1"/>
</dbReference>
<protein>
    <submittedName>
        <fullName evidence="2">Uncharacterized protein</fullName>
    </submittedName>
</protein>